<dbReference type="SUPFAM" id="SSF53254">
    <property type="entry name" value="Phosphoglycerate mutase-like"/>
    <property type="match status" value="1"/>
</dbReference>
<dbReference type="InterPro" id="IPR029033">
    <property type="entry name" value="His_PPase_superfam"/>
</dbReference>
<accession>A0A516PYG0</accession>
<organism evidence="1 2">
    <name type="scientific">Microlunatus elymi</name>
    <dbReference type="NCBI Taxonomy" id="2596828"/>
    <lineage>
        <taxon>Bacteria</taxon>
        <taxon>Bacillati</taxon>
        <taxon>Actinomycetota</taxon>
        <taxon>Actinomycetes</taxon>
        <taxon>Propionibacteriales</taxon>
        <taxon>Propionibacteriaceae</taxon>
        <taxon>Microlunatus</taxon>
    </lineage>
</organism>
<dbReference type="Proteomes" id="UP000319263">
    <property type="component" value="Chromosome"/>
</dbReference>
<keyword evidence="2" id="KW-1185">Reference proteome</keyword>
<dbReference type="Gene3D" id="3.40.50.1240">
    <property type="entry name" value="Phosphoglycerate mutase-like"/>
    <property type="match status" value="1"/>
</dbReference>
<dbReference type="RefSeq" id="WP_143986169.1">
    <property type="nucleotide sequence ID" value="NZ_CP041692.1"/>
</dbReference>
<dbReference type="KEGG" id="mik:FOE78_10065"/>
<proteinExistence type="predicted"/>
<dbReference type="EMBL" id="CP041692">
    <property type="protein sequence ID" value="QDP96203.1"/>
    <property type="molecule type" value="Genomic_DNA"/>
</dbReference>
<dbReference type="Pfam" id="PF00300">
    <property type="entry name" value="His_Phos_1"/>
    <property type="match status" value="1"/>
</dbReference>
<dbReference type="InterPro" id="IPR013078">
    <property type="entry name" value="His_Pase_superF_clade-1"/>
</dbReference>
<evidence type="ECO:0000313" key="2">
    <source>
        <dbReference type="Proteomes" id="UP000319263"/>
    </source>
</evidence>
<dbReference type="OrthoDB" id="3288205at2"/>
<gene>
    <name evidence="1" type="ORF">FOE78_10065</name>
</gene>
<evidence type="ECO:0000313" key="1">
    <source>
        <dbReference type="EMBL" id="QDP96203.1"/>
    </source>
</evidence>
<name>A0A516PYG0_9ACTN</name>
<protein>
    <submittedName>
        <fullName evidence="1">Histidine phosphatase family protein</fullName>
    </submittedName>
</protein>
<sequence length="174" mass="19406">MPRTVIIIRHAAPAVRPDRSPESWPLSAAGRRAAGRLRGQVPSVALLASSRELKAVQTVSLVAGVAPAAIHQDDHFGEVHRPDEPFDDDHRARRRAWVEERRDERHTSWETPQEAGRRFQEGLDNLDVETIVVGTHGMVLTAWLMTIGYVARGASAGDFWERLPFPDLLVVSRP</sequence>
<dbReference type="AlphaFoldDB" id="A0A516PYG0"/>
<reference evidence="1 2" key="1">
    <citation type="submission" date="2019-07" db="EMBL/GenBank/DDBJ databases">
        <title>Microlunatus dokdonensis sp. nov. isolated from the rhizospheric soil of the wild plant Elymus tsukushiensis.</title>
        <authorList>
            <person name="Ghim S.-Y."/>
            <person name="Hwang Y.-J."/>
            <person name="Son J.-S."/>
            <person name="Shin J.-H."/>
        </authorList>
    </citation>
    <scope>NUCLEOTIDE SEQUENCE [LARGE SCALE GENOMIC DNA]</scope>
    <source>
        <strain evidence="1 2">KUDC0627</strain>
    </source>
</reference>